<sequence length="232" mass="25943">MSKYSIQELIQQTKQDDAEREFFELETPRILEVNLNGDVWAKTGSMVSYTGDIKFEREGIMEHGLGKFFKQAFSGEDTSLMNASGTGRLYLAEQGKKVTIINLQNESLTVNGNDLLAFDKNLDWDINMMRKVAGMMAGGIFNVSLEGTGSVAVTSHYEPLTLMVRPEEPVITDPNATVAWSGHLEPEFRTDINVKTFFGRGSGESVQMEFKGEGFVMIQPYEEVYYSSSNKS</sequence>
<protein>
    <submittedName>
        <fullName evidence="1">Uncharacterized conserved protein, AIM24 family</fullName>
    </submittedName>
</protein>
<dbReference type="Proteomes" id="UP000198892">
    <property type="component" value="Unassembled WGS sequence"/>
</dbReference>
<dbReference type="InterPro" id="IPR002838">
    <property type="entry name" value="AIM24"/>
</dbReference>
<organism evidence="1 2">
    <name type="scientific">Salibacterium halotolerans</name>
    <dbReference type="NCBI Taxonomy" id="1884432"/>
    <lineage>
        <taxon>Bacteria</taxon>
        <taxon>Bacillati</taxon>
        <taxon>Bacillota</taxon>
        <taxon>Bacilli</taxon>
        <taxon>Bacillales</taxon>
        <taxon>Bacillaceae</taxon>
    </lineage>
</organism>
<dbReference type="EMBL" id="FOXD01000019">
    <property type="protein sequence ID" value="SFQ15837.1"/>
    <property type="molecule type" value="Genomic_DNA"/>
</dbReference>
<dbReference type="AlphaFoldDB" id="A0A1I5W8A6"/>
<dbReference type="RefSeq" id="WP_093338519.1">
    <property type="nucleotide sequence ID" value="NZ_FOXD01000019.1"/>
</dbReference>
<evidence type="ECO:0000313" key="2">
    <source>
        <dbReference type="Proteomes" id="UP000198892"/>
    </source>
</evidence>
<dbReference type="PANTHER" id="PTHR38074">
    <property type="entry name" value="ALTERED INHERITANCE OF MITOCHONDRIA PROTEIN 24, MITOCHONDRIAL"/>
    <property type="match status" value="1"/>
</dbReference>
<reference evidence="2" key="1">
    <citation type="submission" date="2016-10" db="EMBL/GenBank/DDBJ databases">
        <authorList>
            <person name="Varghese N."/>
            <person name="Submissions S."/>
        </authorList>
    </citation>
    <scope>NUCLEOTIDE SEQUENCE [LARGE SCALE GENOMIC DNA]</scope>
    <source>
        <strain evidence="2">S7</strain>
    </source>
</reference>
<dbReference type="Pfam" id="PF01987">
    <property type="entry name" value="AIM24"/>
    <property type="match status" value="1"/>
</dbReference>
<proteinExistence type="predicted"/>
<accession>A0A1I5W8A6</accession>
<dbReference type="STRING" id="1884432.SAMN05518683_11930"/>
<dbReference type="SUPFAM" id="SSF51219">
    <property type="entry name" value="TRAP-like"/>
    <property type="match status" value="1"/>
</dbReference>
<keyword evidence="2" id="KW-1185">Reference proteome</keyword>
<dbReference type="PANTHER" id="PTHR38074:SF1">
    <property type="entry name" value="ALTERED INHERITANCE OF MITOCHONDRIA PROTEIN 24, MITOCHONDRIAL"/>
    <property type="match status" value="1"/>
</dbReference>
<dbReference type="InterPro" id="IPR016031">
    <property type="entry name" value="Trp_RNA-bd_attenuator-like_dom"/>
</dbReference>
<gene>
    <name evidence="1" type="ORF">SAMN05518683_11930</name>
</gene>
<name>A0A1I5W8A6_9BACI</name>
<dbReference type="OrthoDB" id="8707822at2"/>
<evidence type="ECO:0000313" key="1">
    <source>
        <dbReference type="EMBL" id="SFQ15837.1"/>
    </source>
</evidence>
<dbReference type="InterPro" id="IPR036983">
    <property type="entry name" value="AIM24_sf"/>
</dbReference>
<dbReference type="Gene3D" id="3.60.160.10">
    <property type="entry name" value="Mitochondrial biogenesis AIM24"/>
    <property type="match status" value="1"/>
</dbReference>